<proteinExistence type="predicted"/>
<sequence>MQRRRLFTNCTSARDNIPAGSAEETDVFVDNSLSRGQRGQSKSVQSRRATLRRDSARGTTFINARALMAAVASRRAQRASVKEEYTYTFSCTQLHCGK</sequence>
<accession>A0A4Z2I5S9</accession>
<evidence type="ECO:0000313" key="2">
    <source>
        <dbReference type="EMBL" id="TNN73396.1"/>
    </source>
</evidence>
<evidence type="ECO:0000313" key="3">
    <source>
        <dbReference type="Proteomes" id="UP000314294"/>
    </source>
</evidence>
<reference evidence="2 3" key="1">
    <citation type="submission" date="2019-03" db="EMBL/GenBank/DDBJ databases">
        <title>First draft genome of Liparis tanakae, snailfish: a comprehensive survey of snailfish specific genes.</title>
        <authorList>
            <person name="Kim W."/>
            <person name="Song I."/>
            <person name="Jeong J.-H."/>
            <person name="Kim D."/>
            <person name="Kim S."/>
            <person name="Ryu S."/>
            <person name="Song J.Y."/>
            <person name="Lee S.K."/>
        </authorList>
    </citation>
    <scope>NUCLEOTIDE SEQUENCE [LARGE SCALE GENOMIC DNA]</scope>
    <source>
        <tissue evidence="2">Muscle</tissue>
    </source>
</reference>
<feature type="compositionally biased region" description="Polar residues" evidence="1">
    <location>
        <begin position="31"/>
        <end position="48"/>
    </location>
</feature>
<dbReference type="AlphaFoldDB" id="A0A4Z2I5S9"/>
<gene>
    <name evidence="2" type="ORF">EYF80_016350</name>
</gene>
<organism evidence="2 3">
    <name type="scientific">Liparis tanakae</name>
    <name type="common">Tanaka's snailfish</name>
    <dbReference type="NCBI Taxonomy" id="230148"/>
    <lineage>
        <taxon>Eukaryota</taxon>
        <taxon>Metazoa</taxon>
        <taxon>Chordata</taxon>
        <taxon>Craniata</taxon>
        <taxon>Vertebrata</taxon>
        <taxon>Euteleostomi</taxon>
        <taxon>Actinopterygii</taxon>
        <taxon>Neopterygii</taxon>
        <taxon>Teleostei</taxon>
        <taxon>Neoteleostei</taxon>
        <taxon>Acanthomorphata</taxon>
        <taxon>Eupercaria</taxon>
        <taxon>Perciformes</taxon>
        <taxon>Cottioidei</taxon>
        <taxon>Cottales</taxon>
        <taxon>Liparidae</taxon>
        <taxon>Liparis</taxon>
    </lineage>
</organism>
<comment type="caution">
    <text evidence="2">The sequence shown here is derived from an EMBL/GenBank/DDBJ whole genome shotgun (WGS) entry which is preliminary data.</text>
</comment>
<keyword evidence="3" id="KW-1185">Reference proteome</keyword>
<dbReference type="EMBL" id="SRLO01000125">
    <property type="protein sequence ID" value="TNN73396.1"/>
    <property type="molecule type" value="Genomic_DNA"/>
</dbReference>
<evidence type="ECO:0000256" key="1">
    <source>
        <dbReference type="SAM" id="MobiDB-lite"/>
    </source>
</evidence>
<protein>
    <submittedName>
        <fullName evidence="2">Uncharacterized protein</fullName>
    </submittedName>
</protein>
<feature type="region of interest" description="Disordered" evidence="1">
    <location>
        <begin position="29"/>
        <end position="52"/>
    </location>
</feature>
<dbReference type="Proteomes" id="UP000314294">
    <property type="component" value="Unassembled WGS sequence"/>
</dbReference>
<name>A0A4Z2I5S9_9TELE</name>